<protein>
    <recommendedName>
        <fullName evidence="1">BHLH domain-containing protein</fullName>
    </recommendedName>
</protein>
<dbReference type="Pfam" id="PF00010">
    <property type="entry name" value="HLH"/>
    <property type="match status" value="1"/>
</dbReference>
<evidence type="ECO:0000313" key="3">
    <source>
        <dbReference type="Proteomes" id="UP000267029"/>
    </source>
</evidence>
<dbReference type="InterPro" id="IPR036638">
    <property type="entry name" value="HLH_DNA-bd_sf"/>
</dbReference>
<evidence type="ECO:0000259" key="1">
    <source>
        <dbReference type="PROSITE" id="PS50888"/>
    </source>
</evidence>
<dbReference type="Gene3D" id="4.10.280.10">
    <property type="entry name" value="Helix-loop-helix DNA-binding domain"/>
    <property type="match status" value="1"/>
</dbReference>
<dbReference type="SUPFAM" id="SSF47459">
    <property type="entry name" value="HLH, helix-loop-helix DNA-binding domain"/>
    <property type="match status" value="1"/>
</dbReference>
<dbReference type="PROSITE" id="PS50888">
    <property type="entry name" value="BHLH"/>
    <property type="match status" value="1"/>
</dbReference>
<dbReference type="EMBL" id="UXSR01001159">
    <property type="protein sequence ID" value="VDD77984.1"/>
    <property type="molecule type" value="Genomic_DNA"/>
</dbReference>
<reference evidence="2 3" key="1">
    <citation type="submission" date="2018-10" db="EMBL/GenBank/DDBJ databases">
        <authorList>
            <consortium name="Pathogen Informatics"/>
        </authorList>
    </citation>
    <scope>NUCLEOTIDE SEQUENCE [LARGE SCALE GENOMIC DNA]</scope>
</reference>
<gene>
    <name evidence="2" type="ORF">MCOS_LOCUS3987</name>
</gene>
<dbReference type="Proteomes" id="UP000267029">
    <property type="component" value="Unassembled WGS sequence"/>
</dbReference>
<dbReference type="GO" id="GO:0046983">
    <property type="term" value="F:protein dimerization activity"/>
    <property type="evidence" value="ECO:0007669"/>
    <property type="project" value="InterPro"/>
</dbReference>
<evidence type="ECO:0000313" key="2">
    <source>
        <dbReference type="EMBL" id="VDD77984.1"/>
    </source>
</evidence>
<dbReference type="SMART" id="SM00353">
    <property type="entry name" value="HLH"/>
    <property type="match status" value="1"/>
</dbReference>
<proteinExistence type="predicted"/>
<dbReference type="AlphaFoldDB" id="A0A0R3UAN8"/>
<name>A0A0R3UAN8_MESCO</name>
<feature type="domain" description="BHLH" evidence="1">
    <location>
        <begin position="26"/>
        <end position="83"/>
    </location>
</feature>
<dbReference type="InterPro" id="IPR011598">
    <property type="entry name" value="bHLH_dom"/>
</dbReference>
<dbReference type="OrthoDB" id="6264573at2759"/>
<accession>A0A0R3UAN8</accession>
<keyword evidence="3" id="KW-1185">Reference proteome</keyword>
<sequence>MPSQPTGRLGQHGHRSTVPLEQLQAMRRVKKNELEKHRRGRISVKMTELYDLVMSLVGGDSRNHSRLDKNTLLNDCIEVIQTLLHVMREMPEVQASLKTAFGQRFNSKTVPLFDKDKENIPPPTPIQPSTALTGKTLKIANATPESGYHDSFASCLQQQSHNQPNFSAVTYVIFTPIHRLLDGTHHHLPANQSQDIIGIQDYPMDLSISKRQAKDLQLCKPYET</sequence>
<organism evidence="2 3">
    <name type="scientific">Mesocestoides corti</name>
    <name type="common">Flatworm</name>
    <dbReference type="NCBI Taxonomy" id="53468"/>
    <lineage>
        <taxon>Eukaryota</taxon>
        <taxon>Metazoa</taxon>
        <taxon>Spiralia</taxon>
        <taxon>Lophotrochozoa</taxon>
        <taxon>Platyhelminthes</taxon>
        <taxon>Cestoda</taxon>
        <taxon>Eucestoda</taxon>
        <taxon>Cyclophyllidea</taxon>
        <taxon>Mesocestoididae</taxon>
        <taxon>Mesocestoides</taxon>
    </lineage>
</organism>